<name>A0A239IUF5_9BACT</name>
<accession>A0A239IUF5</accession>
<proteinExistence type="predicted"/>
<dbReference type="PANTHER" id="PTHR30383">
    <property type="entry name" value="THIOESTERASE 1/PROTEASE 1/LYSOPHOSPHOLIPASE L1"/>
    <property type="match status" value="1"/>
</dbReference>
<organism evidence="2 3">
    <name type="scientific">Pontibacter ummariensis</name>
    <dbReference type="NCBI Taxonomy" id="1610492"/>
    <lineage>
        <taxon>Bacteria</taxon>
        <taxon>Pseudomonadati</taxon>
        <taxon>Bacteroidota</taxon>
        <taxon>Cytophagia</taxon>
        <taxon>Cytophagales</taxon>
        <taxon>Hymenobacteraceae</taxon>
        <taxon>Pontibacter</taxon>
    </lineage>
</organism>
<dbReference type="PANTHER" id="PTHR30383:SF5">
    <property type="entry name" value="SGNH HYDROLASE-TYPE ESTERASE DOMAIN-CONTAINING PROTEIN"/>
    <property type="match status" value="1"/>
</dbReference>
<dbReference type="Pfam" id="PF13472">
    <property type="entry name" value="Lipase_GDSL_2"/>
    <property type="match status" value="1"/>
</dbReference>
<dbReference type="SUPFAM" id="SSF52266">
    <property type="entry name" value="SGNH hydrolase"/>
    <property type="match status" value="1"/>
</dbReference>
<evidence type="ECO:0000259" key="1">
    <source>
        <dbReference type="Pfam" id="PF13472"/>
    </source>
</evidence>
<dbReference type="InterPro" id="IPR013830">
    <property type="entry name" value="SGNH_hydro"/>
</dbReference>
<sequence length="229" mass="26706">MECFLMHQKSHNMRKLALLFTGLLWHCSLLAQELPFWNEIKAFKEQDSLQMPPKDGILFVGSSSIRMWDNLQEAFPHQTVLNRGFGGSNLLDLKHYLSDIVFPYRPKQIIIYSGENDIASGTVQAQEVLARFEDVFQAIRQEMPQVPITFVSIKPSPSRWEFKPTIEEANRLIRAYLRKQPKTSYADVYPLMLNQNKRPKPEIFSQDSLHMNRKGYQIWQKTIAPHLSK</sequence>
<reference evidence="3" key="1">
    <citation type="submission" date="2017-06" db="EMBL/GenBank/DDBJ databases">
        <authorList>
            <person name="Varghese N."/>
            <person name="Submissions S."/>
        </authorList>
    </citation>
    <scope>NUCLEOTIDE SEQUENCE [LARGE SCALE GENOMIC DNA]</scope>
    <source>
        <strain evidence="3">NKM1</strain>
    </source>
</reference>
<dbReference type="InterPro" id="IPR036514">
    <property type="entry name" value="SGNH_hydro_sf"/>
</dbReference>
<evidence type="ECO:0000313" key="3">
    <source>
        <dbReference type="Proteomes" id="UP000198432"/>
    </source>
</evidence>
<dbReference type="Proteomes" id="UP000198432">
    <property type="component" value="Unassembled WGS sequence"/>
</dbReference>
<feature type="domain" description="SGNH hydrolase-type esterase" evidence="1">
    <location>
        <begin position="68"/>
        <end position="218"/>
    </location>
</feature>
<dbReference type="GO" id="GO:0004622">
    <property type="term" value="F:phosphatidylcholine lysophospholipase activity"/>
    <property type="evidence" value="ECO:0007669"/>
    <property type="project" value="TreeGrafter"/>
</dbReference>
<dbReference type="CDD" id="cd04502">
    <property type="entry name" value="SGNH_hydrolase_like_7"/>
    <property type="match status" value="1"/>
</dbReference>
<dbReference type="AlphaFoldDB" id="A0A239IUF5"/>
<dbReference type="Gene3D" id="3.40.50.1110">
    <property type="entry name" value="SGNH hydrolase"/>
    <property type="match status" value="1"/>
</dbReference>
<keyword evidence="3" id="KW-1185">Reference proteome</keyword>
<protein>
    <submittedName>
        <fullName evidence="2">Lysophospholipase L1</fullName>
    </submittedName>
</protein>
<gene>
    <name evidence="2" type="ORF">SAMN06296052_11866</name>
</gene>
<dbReference type="EMBL" id="FZOQ01000018">
    <property type="protein sequence ID" value="SNS96054.1"/>
    <property type="molecule type" value="Genomic_DNA"/>
</dbReference>
<dbReference type="InterPro" id="IPR051532">
    <property type="entry name" value="Ester_Hydrolysis_Enzymes"/>
</dbReference>
<evidence type="ECO:0000313" key="2">
    <source>
        <dbReference type="EMBL" id="SNS96054.1"/>
    </source>
</evidence>